<dbReference type="InterPro" id="IPR036866">
    <property type="entry name" value="RibonucZ/Hydroxyglut_hydro"/>
</dbReference>
<evidence type="ECO:0000313" key="2">
    <source>
        <dbReference type="EMBL" id="RRT77558.1"/>
    </source>
</evidence>
<evidence type="ECO:0000256" key="1">
    <source>
        <dbReference type="SAM" id="MobiDB-lite"/>
    </source>
</evidence>
<dbReference type="PANTHER" id="PTHR43084">
    <property type="entry name" value="PERSULFIDE DIOXYGENASE ETHE1"/>
    <property type="match status" value="1"/>
</dbReference>
<dbReference type="GO" id="GO:0070813">
    <property type="term" value="P:hydrogen sulfide metabolic process"/>
    <property type="evidence" value="ECO:0007669"/>
    <property type="project" value="TreeGrafter"/>
</dbReference>
<dbReference type="GO" id="GO:0005739">
    <property type="term" value="C:mitochondrion"/>
    <property type="evidence" value="ECO:0007669"/>
    <property type="project" value="TreeGrafter"/>
</dbReference>
<evidence type="ECO:0000313" key="3">
    <source>
        <dbReference type="Proteomes" id="UP000287651"/>
    </source>
</evidence>
<dbReference type="SUPFAM" id="SSF56281">
    <property type="entry name" value="Metallo-hydrolase/oxidoreductase"/>
    <property type="match status" value="1"/>
</dbReference>
<sequence length="312" mass="34356">MLLLGSHRFLLPQCLSYSAFVSSYKSALRSPLPRPRSMAVYRTSASPSPSRLLLRQLFEKESSTYTYLLADLAHPDKPAVVRATPGHTQGCVTYVTGNGPDQPYPRMAFTGDALLIHGCGRTDFQVSTVGEEMLYNPRLTKDELDYPKMMDVAVPANMDPVLSMPSPSHILHRRWRWVRISGVEVLPFWRNQKPLARKTMSSGEGKSRGAMADPSSHHHQQAQPQPQPQPQQFQSPYGTFGVPDYSQPAIGFPQPVAPPGVGVSVAPSAPAYPPYSAAPQYYAHGYQVVPGIESLMILPESLLSVKKMSVAR</sequence>
<organism evidence="2 3">
    <name type="scientific">Ensete ventricosum</name>
    <name type="common">Abyssinian banana</name>
    <name type="synonym">Musa ensete</name>
    <dbReference type="NCBI Taxonomy" id="4639"/>
    <lineage>
        <taxon>Eukaryota</taxon>
        <taxon>Viridiplantae</taxon>
        <taxon>Streptophyta</taxon>
        <taxon>Embryophyta</taxon>
        <taxon>Tracheophyta</taxon>
        <taxon>Spermatophyta</taxon>
        <taxon>Magnoliopsida</taxon>
        <taxon>Liliopsida</taxon>
        <taxon>Zingiberales</taxon>
        <taxon>Musaceae</taxon>
        <taxon>Ensete</taxon>
    </lineage>
</organism>
<feature type="region of interest" description="Disordered" evidence="1">
    <location>
        <begin position="196"/>
        <end position="238"/>
    </location>
</feature>
<dbReference type="EMBL" id="AMZH03001901">
    <property type="protein sequence ID" value="RRT77558.1"/>
    <property type="molecule type" value="Genomic_DNA"/>
</dbReference>
<comment type="caution">
    <text evidence="2">The sequence shown here is derived from an EMBL/GenBank/DDBJ whole genome shotgun (WGS) entry which is preliminary data.</text>
</comment>
<dbReference type="AlphaFoldDB" id="A0A427AMV8"/>
<proteinExistence type="predicted"/>
<name>A0A427AMV8_ENSVE</name>
<protein>
    <recommendedName>
        <fullName evidence="4">Metallo-beta-lactamase domain-containing protein</fullName>
    </recommendedName>
</protein>
<accession>A0A427AMV8</accession>
<dbReference type="InterPro" id="IPR051682">
    <property type="entry name" value="Mito_Persulfide_Diox"/>
</dbReference>
<dbReference type="GO" id="GO:0050313">
    <property type="term" value="F:sulfur dioxygenase activity"/>
    <property type="evidence" value="ECO:0007669"/>
    <property type="project" value="TreeGrafter"/>
</dbReference>
<gene>
    <name evidence="2" type="ORF">B296_00006638</name>
</gene>
<dbReference type="Gene3D" id="3.60.15.10">
    <property type="entry name" value="Ribonuclease Z/Hydroxyacylglutathione hydrolase-like"/>
    <property type="match status" value="1"/>
</dbReference>
<dbReference type="PANTHER" id="PTHR43084:SF1">
    <property type="entry name" value="PERSULFIDE DIOXYGENASE ETHE1, MITOCHONDRIAL"/>
    <property type="match status" value="1"/>
</dbReference>
<reference evidence="2 3" key="1">
    <citation type="journal article" date="2014" name="Agronomy (Basel)">
        <title>A Draft Genome Sequence for Ensete ventricosum, the Drought-Tolerant Tree Against Hunger.</title>
        <authorList>
            <person name="Harrison J."/>
            <person name="Moore K.A."/>
            <person name="Paszkiewicz K."/>
            <person name="Jones T."/>
            <person name="Grant M."/>
            <person name="Ambacheew D."/>
            <person name="Muzemil S."/>
            <person name="Studholme D.J."/>
        </authorList>
    </citation>
    <scope>NUCLEOTIDE SEQUENCE [LARGE SCALE GENOMIC DNA]</scope>
</reference>
<evidence type="ECO:0008006" key="4">
    <source>
        <dbReference type="Google" id="ProtNLM"/>
    </source>
</evidence>
<dbReference type="Proteomes" id="UP000287651">
    <property type="component" value="Unassembled WGS sequence"/>
</dbReference>
<dbReference type="GO" id="GO:0006749">
    <property type="term" value="P:glutathione metabolic process"/>
    <property type="evidence" value="ECO:0007669"/>
    <property type="project" value="TreeGrafter"/>
</dbReference>